<dbReference type="Proteomes" id="UP000473278">
    <property type="component" value="Unassembled WGS sequence"/>
</dbReference>
<dbReference type="RefSeq" id="WP_165140954.1">
    <property type="nucleotide sequence ID" value="NZ_JAALLT010000002.1"/>
</dbReference>
<evidence type="ECO:0000313" key="1">
    <source>
        <dbReference type="EMBL" id="NGP76532.1"/>
    </source>
</evidence>
<dbReference type="EMBL" id="JAALLT010000002">
    <property type="protein sequence ID" value="NGP76532.1"/>
    <property type="molecule type" value="Genomic_DNA"/>
</dbReference>
<evidence type="ECO:0000313" key="2">
    <source>
        <dbReference type="Proteomes" id="UP000473278"/>
    </source>
</evidence>
<dbReference type="AlphaFoldDB" id="A0A6M1SUQ6"/>
<reference evidence="1 2" key="1">
    <citation type="submission" date="2020-02" db="EMBL/GenBank/DDBJ databases">
        <title>Balneolaceae bacterium YR4-1, complete genome.</title>
        <authorList>
            <person name="Li Y."/>
            <person name="Wu S."/>
        </authorList>
    </citation>
    <scope>NUCLEOTIDE SEQUENCE [LARGE SCALE GENOMIC DNA]</scope>
    <source>
        <strain evidence="1 2">YR4-1</strain>
    </source>
</reference>
<proteinExistence type="predicted"/>
<sequence length="194" mass="22174">MIRDYSSFLFLQVLLYLFVFTNLSYDTASAQVRNTTWGSSVEEVKEALGKPNLEERKSTDKIVFLASQETTAGKETYVAYYFVDDKLAKIRVLYMNPSMTITEFESISNQITSKYGSPYKENENWHDDTWKDDDNELDYAIRMGDVTISKSWKTEDTLVQFGIGRSNSGVTGQVIEYVSLELAETFNNAISSDF</sequence>
<name>A0A6M1SUQ6_9BACT</name>
<accession>A0A6M1SUQ6</accession>
<comment type="caution">
    <text evidence="1">The sequence shown here is derived from an EMBL/GenBank/DDBJ whole genome shotgun (WGS) entry which is preliminary data.</text>
</comment>
<organism evidence="1 2">
    <name type="scientific">Halalkalibaculum roseum</name>
    <dbReference type="NCBI Taxonomy" id="2709311"/>
    <lineage>
        <taxon>Bacteria</taxon>
        <taxon>Pseudomonadati</taxon>
        <taxon>Balneolota</taxon>
        <taxon>Balneolia</taxon>
        <taxon>Balneolales</taxon>
        <taxon>Balneolaceae</taxon>
        <taxon>Halalkalibaculum</taxon>
    </lineage>
</organism>
<keyword evidence="2" id="KW-1185">Reference proteome</keyword>
<protein>
    <submittedName>
        <fullName evidence="1">Uncharacterized protein</fullName>
    </submittedName>
</protein>
<gene>
    <name evidence="1" type="ORF">G3570_07805</name>
</gene>